<dbReference type="AlphaFoldDB" id="A0A4R4E6B2"/>
<dbReference type="GO" id="GO:0008168">
    <property type="term" value="F:methyltransferase activity"/>
    <property type="evidence" value="ECO:0007669"/>
    <property type="project" value="UniProtKB-KW"/>
</dbReference>
<accession>A0A4R4E6B2</accession>
<reference evidence="2 3" key="1">
    <citation type="submission" date="2019-03" db="EMBL/GenBank/DDBJ databases">
        <authorList>
            <person name="Kim M.K.M."/>
        </authorList>
    </citation>
    <scope>NUCLEOTIDE SEQUENCE [LARGE SCALE GENOMIC DNA]</scope>
    <source>
        <strain evidence="2 3">17J68-15</strain>
    </source>
</reference>
<comment type="caution">
    <text evidence="2">The sequence shown here is derived from an EMBL/GenBank/DDBJ whole genome shotgun (WGS) entry which is preliminary data.</text>
</comment>
<dbReference type="Pfam" id="PF13649">
    <property type="entry name" value="Methyltransf_25"/>
    <property type="match status" value="1"/>
</dbReference>
<dbReference type="InterPro" id="IPR041698">
    <property type="entry name" value="Methyltransf_25"/>
</dbReference>
<name>A0A4R4E6B2_9BACT</name>
<sequence length="266" mass="29996">MVKSLFLRSMRAAGLMPLVDRLWFGFNRLRFRGRNARFRATHPGIALPPDYMLYESYRMDQELYFTDGQATARWVTEQLSAYAPLDGARLLDWGCGPARVLRHLPDLLPGARLAGSDYNGATIDWCRTHIPGIDFRRNGVLPPLAFEDATFDAAYALSVLTHLSEEGHAAWLNELHRVLSAGGLLLLTTHGAAFEQKLTAGERALFQNGSIVVHAVEKEGHRSYAAFQPKAFMETLFSRNWQVLNFAAGKIHDWGPEQDTWIVRKQ</sequence>
<evidence type="ECO:0000313" key="2">
    <source>
        <dbReference type="EMBL" id="TCZ74587.1"/>
    </source>
</evidence>
<keyword evidence="2" id="KW-0489">Methyltransferase</keyword>
<dbReference type="Gene3D" id="3.40.50.150">
    <property type="entry name" value="Vaccinia Virus protein VP39"/>
    <property type="match status" value="1"/>
</dbReference>
<evidence type="ECO:0000259" key="1">
    <source>
        <dbReference type="Pfam" id="PF13649"/>
    </source>
</evidence>
<dbReference type="Proteomes" id="UP000295164">
    <property type="component" value="Unassembled WGS sequence"/>
</dbReference>
<organism evidence="2 3">
    <name type="scientific">Flaviaesturariibacter aridisoli</name>
    <dbReference type="NCBI Taxonomy" id="2545761"/>
    <lineage>
        <taxon>Bacteria</taxon>
        <taxon>Pseudomonadati</taxon>
        <taxon>Bacteroidota</taxon>
        <taxon>Chitinophagia</taxon>
        <taxon>Chitinophagales</taxon>
        <taxon>Chitinophagaceae</taxon>
        <taxon>Flaviaestuariibacter</taxon>
    </lineage>
</organism>
<protein>
    <submittedName>
        <fullName evidence="2">Class I SAM-dependent methyltransferase</fullName>
    </submittedName>
</protein>
<feature type="domain" description="Methyltransferase" evidence="1">
    <location>
        <begin position="91"/>
        <end position="183"/>
    </location>
</feature>
<keyword evidence="3" id="KW-1185">Reference proteome</keyword>
<dbReference type="CDD" id="cd02440">
    <property type="entry name" value="AdoMet_MTases"/>
    <property type="match status" value="1"/>
</dbReference>
<dbReference type="SUPFAM" id="SSF53335">
    <property type="entry name" value="S-adenosyl-L-methionine-dependent methyltransferases"/>
    <property type="match status" value="1"/>
</dbReference>
<evidence type="ECO:0000313" key="3">
    <source>
        <dbReference type="Proteomes" id="UP000295164"/>
    </source>
</evidence>
<gene>
    <name evidence="2" type="ORF">E0486_02895</name>
</gene>
<dbReference type="RefSeq" id="WP_131850632.1">
    <property type="nucleotide sequence ID" value="NZ_SKFH01000002.1"/>
</dbReference>
<dbReference type="EMBL" id="SKFH01000002">
    <property type="protein sequence ID" value="TCZ74587.1"/>
    <property type="molecule type" value="Genomic_DNA"/>
</dbReference>
<keyword evidence="2" id="KW-0808">Transferase</keyword>
<dbReference type="OrthoDB" id="3896938at2"/>
<dbReference type="InterPro" id="IPR029063">
    <property type="entry name" value="SAM-dependent_MTases_sf"/>
</dbReference>
<proteinExistence type="predicted"/>
<dbReference type="GO" id="GO:0032259">
    <property type="term" value="P:methylation"/>
    <property type="evidence" value="ECO:0007669"/>
    <property type="project" value="UniProtKB-KW"/>
</dbReference>